<organism evidence="1 2">
    <name type="scientific">Escherichia coli</name>
    <dbReference type="NCBI Taxonomy" id="562"/>
    <lineage>
        <taxon>Bacteria</taxon>
        <taxon>Pseudomonadati</taxon>
        <taxon>Pseudomonadota</taxon>
        <taxon>Gammaproteobacteria</taxon>
        <taxon>Enterobacterales</taxon>
        <taxon>Enterobacteriaceae</taxon>
        <taxon>Escherichia</taxon>
    </lineage>
</organism>
<dbReference type="EMBL" id="UGCP01000006">
    <property type="protein sequence ID" value="STL40356.1"/>
    <property type="molecule type" value="Genomic_DNA"/>
</dbReference>
<protein>
    <submittedName>
        <fullName evidence="1">Uncharacterized protein</fullName>
    </submittedName>
</protein>
<sequence>MSLSDQVVIATSIETLIELLKNLPDYGRVSYVVTAKGDEVKTAFDIVDASALLVSNTLDGKINPDYPRNFSRATGPAHPAFFRLTRYPKICGLLSLPIPVYPAMARR</sequence>
<evidence type="ECO:0000313" key="1">
    <source>
        <dbReference type="EMBL" id="STL40356.1"/>
    </source>
</evidence>
<name>A0A377AY31_ECOLX</name>
<dbReference type="AlphaFoldDB" id="A0A377AY31"/>
<reference evidence="1 2" key="1">
    <citation type="submission" date="2018-06" db="EMBL/GenBank/DDBJ databases">
        <authorList>
            <consortium name="Pathogen Informatics"/>
            <person name="Doyle S."/>
        </authorList>
    </citation>
    <scope>NUCLEOTIDE SEQUENCE [LARGE SCALE GENOMIC DNA]</scope>
    <source>
        <strain evidence="1 2">NCTC8622</strain>
    </source>
</reference>
<gene>
    <name evidence="1" type="ORF">NCTC8622_07876</name>
</gene>
<proteinExistence type="predicted"/>
<evidence type="ECO:0000313" key="2">
    <source>
        <dbReference type="Proteomes" id="UP000254079"/>
    </source>
</evidence>
<accession>A0A377AY31</accession>
<dbReference type="Proteomes" id="UP000254079">
    <property type="component" value="Unassembled WGS sequence"/>
</dbReference>